<keyword evidence="1" id="KW-1133">Transmembrane helix</keyword>
<evidence type="ECO:0000313" key="2">
    <source>
        <dbReference type="EMBL" id="KAF3942962.1"/>
    </source>
</evidence>
<sequence>MLNLIGGTGMAPRWFSLKYLKEVTAYVNVGSRCPRLLQEFELAYEYIVILLNLLKVVLLGLGAAILSLSL</sequence>
<name>A0A8J4Q492_9ROSI</name>
<reference evidence="2" key="1">
    <citation type="submission" date="2020-03" db="EMBL/GenBank/DDBJ databases">
        <title>Castanea mollissima Vanexum genome sequencing.</title>
        <authorList>
            <person name="Staton M."/>
        </authorList>
    </citation>
    <scope>NUCLEOTIDE SEQUENCE</scope>
    <source>
        <tissue evidence="2">Leaf</tissue>
    </source>
</reference>
<keyword evidence="3" id="KW-1185">Reference proteome</keyword>
<dbReference type="Proteomes" id="UP000737018">
    <property type="component" value="Unassembled WGS sequence"/>
</dbReference>
<accession>A0A8J4Q492</accession>
<organism evidence="2 3">
    <name type="scientific">Castanea mollissima</name>
    <name type="common">Chinese chestnut</name>
    <dbReference type="NCBI Taxonomy" id="60419"/>
    <lineage>
        <taxon>Eukaryota</taxon>
        <taxon>Viridiplantae</taxon>
        <taxon>Streptophyta</taxon>
        <taxon>Embryophyta</taxon>
        <taxon>Tracheophyta</taxon>
        <taxon>Spermatophyta</taxon>
        <taxon>Magnoliopsida</taxon>
        <taxon>eudicotyledons</taxon>
        <taxon>Gunneridae</taxon>
        <taxon>Pentapetalae</taxon>
        <taxon>rosids</taxon>
        <taxon>fabids</taxon>
        <taxon>Fagales</taxon>
        <taxon>Fagaceae</taxon>
        <taxon>Castanea</taxon>
    </lineage>
</organism>
<proteinExistence type="predicted"/>
<evidence type="ECO:0000313" key="3">
    <source>
        <dbReference type="Proteomes" id="UP000737018"/>
    </source>
</evidence>
<dbReference type="EMBL" id="JRKL02013219">
    <property type="protein sequence ID" value="KAF3942962.1"/>
    <property type="molecule type" value="Genomic_DNA"/>
</dbReference>
<gene>
    <name evidence="2" type="ORF">CMV_030437</name>
</gene>
<comment type="caution">
    <text evidence="2">The sequence shown here is derived from an EMBL/GenBank/DDBJ whole genome shotgun (WGS) entry which is preliminary data.</text>
</comment>
<dbReference type="AlphaFoldDB" id="A0A8J4Q492"/>
<feature type="transmembrane region" description="Helical" evidence="1">
    <location>
        <begin position="46"/>
        <end position="68"/>
    </location>
</feature>
<keyword evidence="1" id="KW-0812">Transmembrane</keyword>
<keyword evidence="1" id="KW-0472">Membrane</keyword>
<protein>
    <submittedName>
        <fullName evidence="2">Uncharacterized protein</fullName>
    </submittedName>
</protein>
<evidence type="ECO:0000256" key="1">
    <source>
        <dbReference type="SAM" id="Phobius"/>
    </source>
</evidence>